<accession>A0A9Q9DE67</accession>
<dbReference type="Gene3D" id="3.90.1200.10">
    <property type="match status" value="1"/>
</dbReference>
<dbReference type="Pfam" id="PF01636">
    <property type="entry name" value="APH"/>
    <property type="match status" value="1"/>
</dbReference>
<sequence length="339" mass="36105">MDFVSVSVLSGPSSRRIAATEFRRAARACRVGLQRTNAVKDLSLEPIATASVEREVDATRGGTDAMPLQRIVAELGLPSKPAAVLIGSGQNSVAYELDGRILRLPRHCGAERDLVREAAALRAVRPLLPVPVPDLEVRRIDGQFVSLHAKILGEPLSDLTGLRIGAQRVLAADLAAFLKALHSLPIDSVEAEPAEASSSEWNGLLAQCEAVAFPLLSPDVVTGLRKRFSDFLATCDALPQCLIHGDFGTGNILVDRGRLSGVIDFSGCGPGDPAYDFASLAAGLGDPFVDLVLAHFSPDTAARDRMGFYRMTFPLLDILYGVENCDPETVRAGVHAFAA</sequence>
<dbReference type="Proteomes" id="UP001055460">
    <property type="component" value="Plasmid pB"/>
</dbReference>
<evidence type="ECO:0000259" key="1">
    <source>
        <dbReference type="Pfam" id="PF01636"/>
    </source>
</evidence>
<dbReference type="AlphaFoldDB" id="A0A9Q9DE67"/>
<proteinExistence type="predicted"/>
<gene>
    <name evidence="2" type="ORF">NE863_30180</name>
</gene>
<geneLocation type="plasmid" evidence="2 3">
    <name>pB</name>
</geneLocation>
<dbReference type="InterPro" id="IPR002575">
    <property type="entry name" value="Aminoglycoside_PTrfase"/>
</dbReference>
<feature type="domain" description="Aminoglycoside phosphotransferase" evidence="1">
    <location>
        <begin position="86"/>
        <end position="296"/>
    </location>
</feature>
<protein>
    <submittedName>
        <fullName evidence="2">Aminoglycoside phosphotransferase family protein</fullName>
    </submittedName>
</protein>
<dbReference type="PANTHER" id="PTHR21310:SF15">
    <property type="entry name" value="AMINOGLYCOSIDE PHOSPHOTRANSFERASE DOMAIN-CONTAINING PROTEIN"/>
    <property type="match status" value="1"/>
</dbReference>
<dbReference type="PANTHER" id="PTHR21310">
    <property type="entry name" value="AMINOGLYCOSIDE PHOSPHOTRANSFERASE-RELATED-RELATED"/>
    <property type="match status" value="1"/>
</dbReference>
<dbReference type="SUPFAM" id="SSF56112">
    <property type="entry name" value="Protein kinase-like (PK-like)"/>
    <property type="match status" value="1"/>
</dbReference>
<organism evidence="2 3">
    <name type="scientific">Ensifer adhaerens</name>
    <name type="common">Sinorhizobium morelense</name>
    <dbReference type="NCBI Taxonomy" id="106592"/>
    <lineage>
        <taxon>Bacteria</taxon>
        <taxon>Pseudomonadati</taxon>
        <taxon>Pseudomonadota</taxon>
        <taxon>Alphaproteobacteria</taxon>
        <taxon>Hyphomicrobiales</taxon>
        <taxon>Rhizobiaceae</taxon>
        <taxon>Sinorhizobium/Ensifer group</taxon>
        <taxon>Ensifer</taxon>
    </lineage>
</organism>
<reference evidence="2" key="1">
    <citation type="submission" date="2022-06" db="EMBL/GenBank/DDBJ databases">
        <title>Physiological and biochemical characterization and genomic elucidation of a strain of the genus Ensifer adhaerens M8 that combines arsenic oxidation and chromium reduction.</title>
        <authorList>
            <person name="Li X."/>
            <person name="Yu c."/>
        </authorList>
    </citation>
    <scope>NUCLEOTIDE SEQUENCE</scope>
    <source>
        <strain evidence="2">M8</strain>
        <plasmid evidence="2">pB</plasmid>
    </source>
</reference>
<dbReference type="Gene3D" id="3.30.200.20">
    <property type="entry name" value="Phosphorylase Kinase, domain 1"/>
    <property type="match status" value="1"/>
</dbReference>
<keyword evidence="2" id="KW-0614">Plasmid</keyword>
<dbReference type="InterPro" id="IPR011009">
    <property type="entry name" value="Kinase-like_dom_sf"/>
</dbReference>
<dbReference type="InterPro" id="IPR051678">
    <property type="entry name" value="AGP_Transferase"/>
</dbReference>
<name>A0A9Q9DE67_ENSAD</name>
<dbReference type="EMBL" id="CP098809">
    <property type="protein sequence ID" value="USJ28120.1"/>
    <property type="molecule type" value="Genomic_DNA"/>
</dbReference>
<dbReference type="RefSeq" id="WP_252161375.1">
    <property type="nucleotide sequence ID" value="NZ_CP098809.1"/>
</dbReference>
<evidence type="ECO:0000313" key="2">
    <source>
        <dbReference type="EMBL" id="USJ28120.1"/>
    </source>
</evidence>
<evidence type="ECO:0000313" key="3">
    <source>
        <dbReference type="Proteomes" id="UP001055460"/>
    </source>
</evidence>